<organism evidence="3 4">
    <name type="scientific">Orrella marina</name>
    <dbReference type="NCBI Taxonomy" id="2163011"/>
    <lineage>
        <taxon>Bacteria</taxon>
        <taxon>Pseudomonadati</taxon>
        <taxon>Pseudomonadota</taxon>
        <taxon>Betaproteobacteria</taxon>
        <taxon>Burkholderiales</taxon>
        <taxon>Alcaligenaceae</taxon>
        <taxon>Orrella</taxon>
    </lineage>
</organism>
<keyword evidence="1" id="KW-0472">Membrane</keyword>
<feature type="transmembrane region" description="Helical" evidence="1">
    <location>
        <begin position="203"/>
        <end position="222"/>
    </location>
</feature>
<sequence length="499" mass="51326">MFDFSSIADGFALLFSAWGPWALIVPGLVIGLVFGVIPGLQTSMAMAMFLPITFTMDFLSAILFLTSIFTGGMFGGGITAILMNIPGTSSAVATTFDGYPMTRKGLHNEALGLSLGASCIGAVIGYTILLLLIKPLTGVVLSMGPTEMFVIILWGLTLISTLSGGYMIRSLLIGVVGLLVGTIGMSSNGVIRGTFGNPNLLDGVAIIPAMIGMFAASELFSLPKAAAKASNALQAINMGGVFRGAIHSIKYPGTIVRGGIMGTVIGAVPGIGSSVANLVSYGSAKRRSKDPDSFGKGNPNGVVASEAANSSSEGGSMVSLFALGIPGGAGTAVLLAAFNVHNVTGGPRFMADQADVIYAIILANIAQAFLLLFVGLLLLPVLATIVRVPRSILGPSVLVVATFGCFGITGDLTGPITLVVFSAIGWVLRKYRYSVAAAVIGMMLGGMAESELLRSYQISGGNFSYVLGRPITLGLLALLIGSLIAPYVIARIRKSRAKA</sequence>
<dbReference type="Pfam" id="PF01970">
    <property type="entry name" value="TctA"/>
    <property type="match status" value="1"/>
</dbReference>
<feature type="transmembrane region" description="Helical" evidence="1">
    <location>
        <begin position="111"/>
        <end position="133"/>
    </location>
</feature>
<dbReference type="EMBL" id="CP028901">
    <property type="protein sequence ID" value="AWB35377.1"/>
    <property type="molecule type" value="Genomic_DNA"/>
</dbReference>
<keyword evidence="1" id="KW-0812">Transmembrane</keyword>
<feature type="transmembrane region" description="Helical" evidence="1">
    <location>
        <begin position="356"/>
        <end position="385"/>
    </location>
</feature>
<dbReference type="PANTHER" id="PTHR35342:SF5">
    <property type="entry name" value="TRICARBOXYLIC TRANSPORT PROTEIN"/>
    <property type="match status" value="1"/>
</dbReference>
<feature type="transmembrane region" description="Helical" evidence="1">
    <location>
        <begin position="431"/>
        <end position="448"/>
    </location>
</feature>
<feature type="transmembrane region" description="Helical" evidence="1">
    <location>
        <begin position="397"/>
        <end position="424"/>
    </location>
</feature>
<dbReference type="OrthoDB" id="9781349at2"/>
<keyword evidence="4" id="KW-1185">Reference proteome</keyword>
<feature type="transmembrane region" description="Helical" evidence="1">
    <location>
        <begin position="76"/>
        <end position="99"/>
    </location>
</feature>
<dbReference type="Proteomes" id="UP000244571">
    <property type="component" value="Chromosome"/>
</dbReference>
<gene>
    <name evidence="3" type="ORF">DBV39_18350</name>
</gene>
<proteinExistence type="predicted"/>
<feature type="transmembrane region" description="Helical" evidence="1">
    <location>
        <begin position="49"/>
        <end position="70"/>
    </location>
</feature>
<keyword evidence="1" id="KW-1133">Transmembrane helix</keyword>
<name>A0A2R4XNJ1_9BURK</name>
<accession>A0A2R4XNJ1</accession>
<dbReference type="KEGG" id="boz:DBV39_18350"/>
<dbReference type="AlphaFoldDB" id="A0A2R4XNJ1"/>
<dbReference type="PANTHER" id="PTHR35342">
    <property type="entry name" value="TRICARBOXYLIC TRANSPORT PROTEIN"/>
    <property type="match status" value="1"/>
</dbReference>
<evidence type="ECO:0000259" key="2">
    <source>
        <dbReference type="Pfam" id="PF01970"/>
    </source>
</evidence>
<dbReference type="InterPro" id="IPR002823">
    <property type="entry name" value="DUF112_TM"/>
</dbReference>
<feature type="transmembrane region" description="Helical" evidence="1">
    <location>
        <begin position="468"/>
        <end position="490"/>
    </location>
</feature>
<feature type="transmembrane region" description="Helical" evidence="1">
    <location>
        <begin position="171"/>
        <end position="191"/>
    </location>
</feature>
<evidence type="ECO:0000313" key="4">
    <source>
        <dbReference type="Proteomes" id="UP000244571"/>
    </source>
</evidence>
<dbReference type="RefSeq" id="WP_108622833.1">
    <property type="nucleotide sequence ID" value="NZ_CP028901.1"/>
</dbReference>
<feature type="domain" description="DUF112" evidence="2">
    <location>
        <begin position="23"/>
        <end position="439"/>
    </location>
</feature>
<evidence type="ECO:0000313" key="3">
    <source>
        <dbReference type="EMBL" id="AWB35377.1"/>
    </source>
</evidence>
<protein>
    <recommendedName>
        <fullName evidence="2">DUF112 domain-containing protein</fullName>
    </recommendedName>
</protein>
<evidence type="ECO:0000256" key="1">
    <source>
        <dbReference type="SAM" id="Phobius"/>
    </source>
</evidence>
<feature type="transmembrane region" description="Helical" evidence="1">
    <location>
        <begin position="139"/>
        <end position="159"/>
    </location>
</feature>
<feature type="transmembrane region" description="Helical" evidence="1">
    <location>
        <begin position="12"/>
        <end position="37"/>
    </location>
</feature>
<reference evidence="3 4" key="1">
    <citation type="submission" date="2018-04" db="EMBL/GenBank/DDBJ databases">
        <title>Bordetella sp. HZ20 isolated from seawater.</title>
        <authorList>
            <person name="Sun C."/>
        </authorList>
    </citation>
    <scope>NUCLEOTIDE SEQUENCE [LARGE SCALE GENOMIC DNA]</scope>
    <source>
        <strain evidence="3 4">HZ20</strain>
    </source>
</reference>